<name>A0A8D8YWD4_9HEMI</name>
<dbReference type="GO" id="GO:0007608">
    <property type="term" value="P:sensory perception of smell"/>
    <property type="evidence" value="ECO:0007669"/>
    <property type="project" value="UniProtKB-ARBA"/>
</dbReference>
<organism evidence="5">
    <name type="scientific">Cacopsylla melanoneura</name>
    <dbReference type="NCBI Taxonomy" id="428564"/>
    <lineage>
        <taxon>Eukaryota</taxon>
        <taxon>Metazoa</taxon>
        <taxon>Ecdysozoa</taxon>
        <taxon>Arthropoda</taxon>
        <taxon>Hexapoda</taxon>
        <taxon>Insecta</taxon>
        <taxon>Pterygota</taxon>
        <taxon>Neoptera</taxon>
        <taxon>Paraneoptera</taxon>
        <taxon>Hemiptera</taxon>
        <taxon>Sternorrhyncha</taxon>
        <taxon>Psylloidea</taxon>
        <taxon>Psyllidae</taxon>
        <taxon>Psyllinae</taxon>
        <taxon>Cacopsylla</taxon>
    </lineage>
</organism>
<dbReference type="AlphaFoldDB" id="A0A8D8YWD4"/>
<keyword evidence="4" id="KW-0732">Signal</keyword>
<evidence type="ECO:0000256" key="1">
    <source>
        <dbReference type="ARBA" id="ARBA00004613"/>
    </source>
</evidence>
<dbReference type="EMBL" id="HBUF01397746">
    <property type="protein sequence ID" value="CAG6736029.1"/>
    <property type="molecule type" value="Transcribed_RNA"/>
</dbReference>
<evidence type="ECO:0000256" key="2">
    <source>
        <dbReference type="ARBA" id="ARBA00008098"/>
    </source>
</evidence>
<dbReference type="EMBL" id="HBUF01053178">
    <property type="protein sequence ID" value="CAG6622715.1"/>
    <property type="molecule type" value="Transcribed_RNA"/>
</dbReference>
<reference evidence="5" key="1">
    <citation type="submission" date="2021-05" db="EMBL/GenBank/DDBJ databases">
        <authorList>
            <person name="Alioto T."/>
            <person name="Alioto T."/>
            <person name="Gomez Garrido J."/>
        </authorList>
    </citation>
    <scope>NUCLEOTIDE SEQUENCE</scope>
</reference>
<dbReference type="GO" id="GO:0005549">
    <property type="term" value="F:odorant binding"/>
    <property type="evidence" value="ECO:0007669"/>
    <property type="project" value="InterPro"/>
</dbReference>
<sequence>MFFKSVLSLLVLNSATFLLHCSAEMDESMKAVVKMIHDQCIDDTGVGHDVIDRIFATKNLENDDKFKCYLACTLQQISAMDEEGNVDPDVFTGTVPEEYKPYAESVIEHCKEEGGANACEKAYNLNVCAQKVDPSKYMLI</sequence>
<evidence type="ECO:0000256" key="3">
    <source>
        <dbReference type="ARBA" id="ARBA00022525"/>
    </source>
</evidence>
<dbReference type="GO" id="GO:0005576">
    <property type="term" value="C:extracellular region"/>
    <property type="evidence" value="ECO:0007669"/>
    <property type="project" value="UniProtKB-SubCell"/>
</dbReference>
<dbReference type="InterPro" id="IPR036728">
    <property type="entry name" value="PBP_GOBP_sf"/>
</dbReference>
<keyword evidence="3" id="KW-0964">Secreted</keyword>
<proteinExistence type="inferred from homology"/>
<dbReference type="Gene3D" id="1.10.238.20">
    <property type="entry name" value="Pheromone/general odorant binding protein domain"/>
    <property type="match status" value="1"/>
</dbReference>
<dbReference type="EMBL" id="HBUF01223823">
    <property type="protein sequence ID" value="CAG6670639.1"/>
    <property type="molecule type" value="Transcribed_RNA"/>
</dbReference>
<comment type="subcellular location">
    <subcellularLocation>
        <location evidence="1">Secreted</location>
    </subcellularLocation>
</comment>
<dbReference type="FunFam" id="1.10.238.20:FF:000001">
    <property type="entry name" value="General odorant-binding protein lush"/>
    <property type="match status" value="1"/>
</dbReference>
<dbReference type="PANTHER" id="PTHR21364">
    <property type="entry name" value="GENERAL ODORANT-BINDING PROTEIN 19A"/>
    <property type="match status" value="1"/>
</dbReference>
<comment type="similarity">
    <text evidence="2">Belongs to the PBP/GOBP family.</text>
</comment>
<dbReference type="PANTHER" id="PTHR21364:SF2">
    <property type="entry name" value="GENERAL ODORANT-BINDING PROTEIN 19A"/>
    <property type="match status" value="1"/>
</dbReference>
<dbReference type="SUPFAM" id="SSF47565">
    <property type="entry name" value="Insect pheromone/odorant-binding proteins"/>
    <property type="match status" value="1"/>
</dbReference>
<dbReference type="EMBL" id="HBUF01223824">
    <property type="protein sequence ID" value="CAG6670640.1"/>
    <property type="molecule type" value="Transcribed_RNA"/>
</dbReference>
<evidence type="ECO:0000256" key="4">
    <source>
        <dbReference type="SAM" id="SignalP"/>
    </source>
</evidence>
<evidence type="ECO:0000313" key="5">
    <source>
        <dbReference type="EMBL" id="CAG6736029.1"/>
    </source>
</evidence>
<dbReference type="Pfam" id="PF01395">
    <property type="entry name" value="PBP_GOBP"/>
    <property type="match status" value="1"/>
</dbReference>
<accession>A0A8D8YWD4</accession>
<feature type="chain" id="PRO_5036428942" evidence="4">
    <location>
        <begin position="24"/>
        <end position="140"/>
    </location>
</feature>
<dbReference type="CDD" id="cd23992">
    <property type="entry name" value="PBP_GOBP"/>
    <property type="match status" value="1"/>
</dbReference>
<dbReference type="SMART" id="SM00708">
    <property type="entry name" value="PhBP"/>
    <property type="match status" value="1"/>
</dbReference>
<protein>
    <submittedName>
        <fullName evidence="5">General odorant-binding protein 83a</fullName>
    </submittedName>
</protein>
<dbReference type="EMBL" id="HBUF01570791">
    <property type="protein sequence ID" value="CAG6766440.1"/>
    <property type="molecule type" value="Transcribed_RNA"/>
</dbReference>
<dbReference type="InterPro" id="IPR006170">
    <property type="entry name" value="PBP/GOBP"/>
</dbReference>
<feature type="signal peptide" evidence="4">
    <location>
        <begin position="1"/>
        <end position="23"/>
    </location>
</feature>